<organism evidence="1 2">
    <name type="scientific">Asaia siamensis</name>
    <dbReference type="NCBI Taxonomy" id="110479"/>
    <lineage>
        <taxon>Bacteria</taxon>
        <taxon>Pseudomonadati</taxon>
        <taxon>Pseudomonadota</taxon>
        <taxon>Alphaproteobacteria</taxon>
        <taxon>Acetobacterales</taxon>
        <taxon>Acetobacteraceae</taxon>
        <taxon>Asaia</taxon>
    </lineage>
</organism>
<dbReference type="Proteomes" id="UP000637769">
    <property type="component" value="Unassembled WGS sequence"/>
</dbReference>
<sequence>MEWLAELVQLETIARFLMACCLFFEPAAPGGSGMSAISKCNSVSIRSRRPAKQGVWDAML</sequence>
<name>A0ABQ1LIQ9_9PROT</name>
<dbReference type="EMBL" id="BMCH01000002">
    <property type="protein sequence ID" value="GGC24411.1"/>
    <property type="molecule type" value="Genomic_DNA"/>
</dbReference>
<proteinExistence type="predicted"/>
<keyword evidence="2" id="KW-1185">Reference proteome</keyword>
<protein>
    <submittedName>
        <fullName evidence="1">Uncharacterized protein</fullName>
    </submittedName>
</protein>
<evidence type="ECO:0000313" key="2">
    <source>
        <dbReference type="Proteomes" id="UP000637769"/>
    </source>
</evidence>
<reference evidence="2" key="1">
    <citation type="journal article" date="2019" name="Int. J. Syst. Evol. Microbiol.">
        <title>The Global Catalogue of Microorganisms (GCM) 10K type strain sequencing project: providing services to taxonomists for standard genome sequencing and annotation.</title>
        <authorList>
            <consortium name="The Broad Institute Genomics Platform"/>
            <consortium name="The Broad Institute Genome Sequencing Center for Infectious Disease"/>
            <person name="Wu L."/>
            <person name="Ma J."/>
        </authorList>
    </citation>
    <scope>NUCLEOTIDE SEQUENCE [LARGE SCALE GENOMIC DNA]</scope>
    <source>
        <strain evidence="2">CCM 7132</strain>
    </source>
</reference>
<gene>
    <name evidence="1" type="ORF">GCM10007207_07070</name>
</gene>
<accession>A0ABQ1LIQ9</accession>
<comment type="caution">
    <text evidence="1">The sequence shown here is derived from an EMBL/GenBank/DDBJ whole genome shotgun (WGS) entry which is preliminary data.</text>
</comment>
<evidence type="ECO:0000313" key="1">
    <source>
        <dbReference type="EMBL" id="GGC24411.1"/>
    </source>
</evidence>